<evidence type="ECO:0000256" key="5">
    <source>
        <dbReference type="ARBA" id="ARBA00022683"/>
    </source>
</evidence>
<feature type="domain" description="PTS EIIC type-2" evidence="10">
    <location>
        <begin position="8"/>
        <end position="423"/>
    </location>
</feature>
<accession>A0A6V8SD40</accession>
<dbReference type="PANTHER" id="PTHR37324:SF2">
    <property type="entry name" value="PTS SYSTEM GALACTITOL-SPECIFIC EIIC COMPONENT"/>
    <property type="match status" value="1"/>
</dbReference>
<evidence type="ECO:0000256" key="8">
    <source>
        <dbReference type="ARBA" id="ARBA00023136"/>
    </source>
</evidence>
<proteinExistence type="predicted"/>
<evidence type="ECO:0000256" key="1">
    <source>
        <dbReference type="ARBA" id="ARBA00004651"/>
    </source>
</evidence>
<feature type="transmembrane region" description="Helical" evidence="9">
    <location>
        <begin position="295"/>
        <end position="325"/>
    </location>
</feature>
<dbReference type="PROSITE" id="PS51104">
    <property type="entry name" value="PTS_EIIC_TYPE_2"/>
    <property type="match status" value="1"/>
</dbReference>
<gene>
    <name evidence="11" type="ORF">bsdtw1_01235</name>
</gene>
<feature type="transmembrane region" description="Helical" evidence="9">
    <location>
        <begin position="331"/>
        <end position="348"/>
    </location>
</feature>
<protein>
    <submittedName>
        <fullName evidence="11">PTS system galactitol-specific EIIC component</fullName>
    </submittedName>
</protein>
<keyword evidence="6 9" id="KW-0812">Transmembrane</keyword>
<evidence type="ECO:0000256" key="4">
    <source>
        <dbReference type="ARBA" id="ARBA00022597"/>
    </source>
</evidence>
<evidence type="ECO:0000256" key="9">
    <source>
        <dbReference type="SAM" id="Phobius"/>
    </source>
</evidence>
<dbReference type="GO" id="GO:0009401">
    <property type="term" value="P:phosphoenolpyruvate-dependent sugar phosphotransferase system"/>
    <property type="evidence" value="ECO:0007669"/>
    <property type="project" value="UniProtKB-KW"/>
</dbReference>
<evidence type="ECO:0000313" key="11">
    <source>
        <dbReference type="EMBL" id="GFP75164.1"/>
    </source>
</evidence>
<keyword evidence="3" id="KW-1003">Cell membrane</keyword>
<feature type="transmembrane region" description="Helical" evidence="9">
    <location>
        <begin position="43"/>
        <end position="67"/>
    </location>
</feature>
<feature type="transmembrane region" description="Helical" evidence="9">
    <location>
        <begin position="87"/>
        <end position="115"/>
    </location>
</feature>
<comment type="caution">
    <text evidence="11">The sequence shown here is derived from an EMBL/GenBank/DDBJ whole genome shotgun (WGS) entry which is preliminary data.</text>
</comment>
<evidence type="ECO:0000313" key="12">
    <source>
        <dbReference type="Proteomes" id="UP000580568"/>
    </source>
</evidence>
<dbReference type="PANTHER" id="PTHR37324">
    <property type="entry name" value="PTS SYSTEM GALACTITOL-SPECIFIC EIIC COMPONENT"/>
    <property type="match status" value="1"/>
</dbReference>
<sequence>MDKLMGIVQYILGIGPTAILPIAILIIGLIFGTGFKKAFKSGIIIGIGFVGINLVAGLLTGTLGPVAQAMVARFGLNLTVIDAGWPAAAAAAWASPVAAILIPICLIVNLIMIFFKLTNTLDIDIWNYWHFVAAGATGYIVTGSWWFAILCAVLYEIIVLIVADKTAPMVKNFYDLDGISLPTGSTAAFAPLGYLIGNVVERIPGISKLHADPQSIQKRFGIFGEPMMMGLILGCVLGALAGQDPGTIFKTGISMAGVMLLMPRMVKILMEGLIPISEAVKKMLQTKYAGRELYIGIDAAVSVGHPSVMATALILVPITLFLAVILPGNKVLPFGDLATIPFYMAFIVGFRKGNIVHSVITGTILIAISLFMATNFADVHTSMMANANFHMPNGATQISSLDMGGNLFNWLILKFAELAKALF</sequence>
<dbReference type="InterPro" id="IPR004703">
    <property type="entry name" value="PTS_sugar-sp_permease"/>
</dbReference>
<dbReference type="GO" id="GO:0015577">
    <property type="term" value="F:galactitol transmembrane transporter activity"/>
    <property type="evidence" value="ECO:0007669"/>
    <property type="project" value="InterPro"/>
</dbReference>
<dbReference type="Proteomes" id="UP000580568">
    <property type="component" value="Unassembled WGS sequence"/>
</dbReference>
<keyword evidence="2" id="KW-0813">Transport</keyword>
<organism evidence="11 12">
    <name type="scientific">Clostridium fungisolvens</name>
    <dbReference type="NCBI Taxonomy" id="1604897"/>
    <lineage>
        <taxon>Bacteria</taxon>
        <taxon>Bacillati</taxon>
        <taxon>Bacillota</taxon>
        <taxon>Clostridia</taxon>
        <taxon>Eubacteriales</taxon>
        <taxon>Clostridiaceae</taxon>
        <taxon>Clostridium</taxon>
    </lineage>
</organism>
<dbReference type="PIRSF" id="PIRSF006304">
    <property type="entry name" value="GatC"/>
    <property type="match status" value="1"/>
</dbReference>
<feature type="transmembrane region" description="Helical" evidence="9">
    <location>
        <begin position="6"/>
        <end position="31"/>
    </location>
</feature>
<name>A0A6V8SD40_9CLOT</name>
<feature type="transmembrane region" description="Helical" evidence="9">
    <location>
        <begin position="183"/>
        <end position="200"/>
    </location>
</feature>
<dbReference type="RefSeq" id="WP_183276690.1">
    <property type="nucleotide sequence ID" value="NZ_BLZR01000001.1"/>
</dbReference>
<reference evidence="11 12" key="1">
    <citation type="submission" date="2020-07" db="EMBL/GenBank/DDBJ databases">
        <title>A new beta-1,3-glucan-decomposing anaerobic bacterium isolated from anoxic soil subjected to biological soil disinfestation.</title>
        <authorList>
            <person name="Ueki A."/>
            <person name="Tonouchi A."/>
        </authorList>
    </citation>
    <scope>NUCLEOTIDE SEQUENCE [LARGE SCALE GENOMIC DNA]</scope>
    <source>
        <strain evidence="11 12">TW1</strain>
    </source>
</reference>
<dbReference type="AlphaFoldDB" id="A0A6V8SD40"/>
<evidence type="ECO:0000256" key="6">
    <source>
        <dbReference type="ARBA" id="ARBA00022692"/>
    </source>
</evidence>
<dbReference type="Pfam" id="PF03611">
    <property type="entry name" value="EIIC-GAT"/>
    <property type="match status" value="1"/>
</dbReference>
<evidence type="ECO:0000259" key="10">
    <source>
        <dbReference type="PROSITE" id="PS51104"/>
    </source>
</evidence>
<evidence type="ECO:0000256" key="2">
    <source>
        <dbReference type="ARBA" id="ARBA00022448"/>
    </source>
</evidence>
<feature type="transmembrane region" description="Helical" evidence="9">
    <location>
        <begin position="136"/>
        <end position="163"/>
    </location>
</feature>
<dbReference type="GO" id="GO:0005886">
    <property type="term" value="C:plasma membrane"/>
    <property type="evidence" value="ECO:0007669"/>
    <property type="project" value="UniProtKB-SubCell"/>
</dbReference>
<feature type="transmembrane region" description="Helical" evidence="9">
    <location>
        <begin position="355"/>
        <end position="374"/>
    </location>
</feature>
<keyword evidence="4" id="KW-0762">Sugar transport</keyword>
<evidence type="ECO:0000256" key="3">
    <source>
        <dbReference type="ARBA" id="ARBA00022475"/>
    </source>
</evidence>
<dbReference type="EMBL" id="BLZR01000001">
    <property type="protein sequence ID" value="GFP75164.1"/>
    <property type="molecule type" value="Genomic_DNA"/>
</dbReference>
<keyword evidence="8 9" id="KW-0472">Membrane</keyword>
<comment type="subcellular location">
    <subcellularLocation>
        <location evidence="1">Cell membrane</location>
        <topology evidence="1">Multi-pass membrane protein</topology>
    </subcellularLocation>
</comment>
<keyword evidence="12" id="KW-1185">Reference proteome</keyword>
<keyword evidence="7 9" id="KW-1133">Transmembrane helix</keyword>
<evidence type="ECO:0000256" key="7">
    <source>
        <dbReference type="ARBA" id="ARBA00022989"/>
    </source>
</evidence>
<dbReference type="InterPro" id="IPR013853">
    <property type="entry name" value="EIIC-GAT"/>
</dbReference>
<keyword evidence="5" id="KW-0598">Phosphotransferase system</keyword>
<feature type="transmembrane region" description="Helical" evidence="9">
    <location>
        <begin position="220"/>
        <end position="241"/>
    </location>
</feature>
<dbReference type="InterPro" id="IPR013014">
    <property type="entry name" value="PTS_EIIC_2"/>
</dbReference>